<accession>A0ABT3BCA8</accession>
<name>A0ABT3BCA8_9RHOB</name>
<evidence type="ECO:0000313" key="2">
    <source>
        <dbReference type="EMBL" id="MCV3271201.1"/>
    </source>
</evidence>
<gene>
    <name evidence="2" type="ORF">MUB52_07155</name>
</gene>
<evidence type="ECO:0000256" key="1">
    <source>
        <dbReference type="SAM" id="Phobius"/>
    </source>
</evidence>
<sequence length="65" mass="7033">MAYTSFDRQSAPGRTTLRTMLVLAAGVMLGLMITRVSFDATVHEAMNVAPIAGEDWHGNVRRSGP</sequence>
<dbReference type="Proteomes" id="UP001208690">
    <property type="component" value="Unassembled WGS sequence"/>
</dbReference>
<organism evidence="2 3">
    <name type="scientific">Roseobacter sinensis</name>
    <dbReference type="NCBI Taxonomy" id="2931391"/>
    <lineage>
        <taxon>Bacteria</taxon>
        <taxon>Pseudomonadati</taxon>
        <taxon>Pseudomonadota</taxon>
        <taxon>Alphaproteobacteria</taxon>
        <taxon>Rhodobacterales</taxon>
        <taxon>Roseobacteraceae</taxon>
        <taxon>Roseobacter</taxon>
    </lineage>
</organism>
<keyword evidence="1" id="KW-0472">Membrane</keyword>
<keyword evidence="1" id="KW-0812">Transmembrane</keyword>
<proteinExistence type="predicted"/>
<comment type="caution">
    <text evidence="2">The sequence shown here is derived from an EMBL/GenBank/DDBJ whole genome shotgun (WGS) entry which is preliminary data.</text>
</comment>
<keyword evidence="1" id="KW-1133">Transmembrane helix</keyword>
<reference evidence="2 3" key="1">
    <citation type="submission" date="2022-04" db="EMBL/GenBank/DDBJ databases">
        <title>Roseobacter sp. WL0113 is a bacterium isolated from neritic sediment.</title>
        <authorList>
            <person name="Wang L."/>
            <person name="He W."/>
            <person name="Zhang D.-F."/>
        </authorList>
    </citation>
    <scope>NUCLEOTIDE SEQUENCE [LARGE SCALE GENOMIC DNA]</scope>
    <source>
        <strain evidence="2 3">WL0113</strain>
    </source>
</reference>
<feature type="transmembrane region" description="Helical" evidence="1">
    <location>
        <begin position="20"/>
        <end position="38"/>
    </location>
</feature>
<keyword evidence="3" id="KW-1185">Reference proteome</keyword>
<dbReference type="EMBL" id="JALIEB010000003">
    <property type="protein sequence ID" value="MCV3271201.1"/>
    <property type="molecule type" value="Genomic_DNA"/>
</dbReference>
<evidence type="ECO:0000313" key="3">
    <source>
        <dbReference type="Proteomes" id="UP001208690"/>
    </source>
</evidence>
<dbReference type="RefSeq" id="WP_263843513.1">
    <property type="nucleotide sequence ID" value="NZ_JALIEB010000003.1"/>
</dbReference>
<protein>
    <submittedName>
        <fullName evidence="2">Uncharacterized protein</fullName>
    </submittedName>
</protein>